<dbReference type="FunFam" id="3.40.30.10:FF:000077">
    <property type="entry name" value="Protein disulfide-isomerase"/>
    <property type="match status" value="1"/>
</dbReference>
<evidence type="ECO:0000256" key="8">
    <source>
        <dbReference type="ARBA" id="ARBA00023235"/>
    </source>
</evidence>
<dbReference type="FunFam" id="3.40.30.10:FF:000045">
    <property type="entry name" value="Disulfide-isomerase A3"/>
    <property type="match status" value="1"/>
</dbReference>
<dbReference type="InterPro" id="IPR005792">
    <property type="entry name" value="Prot_disulphide_isomerase"/>
</dbReference>
<sequence>MHSILFITFFVGLITFTTSSDVLVFTDNDFETKVKEHDILLAEFYAPWCGHCKRLAPEYEKAATALAKNDPPVSLVKVDCTVETKTCAKYGVSGYPTLKIFKNGEVAEDYNGPREADGIVSTMRSKAGPSYRVLNTLADYEKFLEHNDHSIIGYFDSETQTLKDDLVKAANQLSEKFRFAYTTAKDILEKAGHSNKIVLHQPKRLQSKFEDAFTVVQDVGDKIKSFIQEKIHGLVGHRTASNVADFSKPSVVVYYNVDYTRDTKGTNYIRNRILKVAKKLADEGVNVRFAISNLDEFRHELTQYGINDAKKDAKYVLARGARDEKFKLPGDFSFEAVEDFARKLVKGELEPYLKSQEIPEQTGDVKVVVAKNFDEIVNDKDKDVLIEFYAPWCGHCKSLAPKYDELAKKLNKEKSIAIAKMDATENDVPSPYNVRGFPTIYFAPKNDKNNPRKYEGGREVDDFIKFLAKEATDALDGYERDGSKKKDANIEL</sequence>
<comment type="caution">
    <text evidence="14">The sequence shown here is derived from an EMBL/GenBank/DDBJ whole genome shotgun (WGS) entry which is preliminary data.</text>
</comment>
<organism evidence="14 15">
    <name type="scientific">Adineta ricciae</name>
    <name type="common">Rotifer</name>
    <dbReference type="NCBI Taxonomy" id="249248"/>
    <lineage>
        <taxon>Eukaryota</taxon>
        <taxon>Metazoa</taxon>
        <taxon>Spiralia</taxon>
        <taxon>Gnathifera</taxon>
        <taxon>Rotifera</taxon>
        <taxon>Eurotatoria</taxon>
        <taxon>Bdelloidea</taxon>
        <taxon>Adinetida</taxon>
        <taxon>Adinetidae</taxon>
        <taxon>Adineta</taxon>
    </lineage>
</organism>
<name>A0A814F756_ADIRI</name>
<dbReference type="GO" id="GO:0009986">
    <property type="term" value="C:cell surface"/>
    <property type="evidence" value="ECO:0007669"/>
    <property type="project" value="UniProtKB-ARBA"/>
</dbReference>
<feature type="disulfide bond" description="Redox-active" evidence="10">
    <location>
        <begin position="393"/>
        <end position="396"/>
    </location>
</feature>
<keyword evidence="5" id="KW-0677">Repeat</keyword>
<protein>
    <recommendedName>
        <fullName evidence="12">Protein disulfide-isomerase</fullName>
        <ecNumber evidence="12">5.3.4.1</ecNumber>
    </recommendedName>
</protein>
<dbReference type="GO" id="GO:0003756">
    <property type="term" value="F:protein disulfide isomerase activity"/>
    <property type="evidence" value="ECO:0007669"/>
    <property type="project" value="UniProtKB-EC"/>
</dbReference>
<dbReference type="GO" id="GO:0006457">
    <property type="term" value="P:protein folding"/>
    <property type="evidence" value="ECO:0007669"/>
    <property type="project" value="TreeGrafter"/>
</dbReference>
<feature type="chain" id="PRO_5033098237" description="Protein disulfide-isomerase" evidence="12">
    <location>
        <begin position="20"/>
        <end position="492"/>
    </location>
</feature>
<dbReference type="Pfam" id="PF13848">
    <property type="entry name" value="Thioredoxin_6"/>
    <property type="match status" value="1"/>
</dbReference>
<evidence type="ECO:0000256" key="5">
    <source>
        <dbReference type="ARBA" id="ARBA00022737"/>
    </source>
</evidence>
<dbReference type="FunFam" id="3.40.30.10:FF:000054">
    <property type="entry name" value="Disulfide-isomerase A3"/>
    <property type="match status" value="1"/>
</dbReference>
<evidence type="ECO:0000256" key="11">
    <source>
        <dbReference type="RuleBase" id="RU004208"/>
    </source>
</evidence>
<gene>
    <name evidence="14" type="ORF">XAT740_LOCUS12006</name>
</gene>
<dbReference type="InterPro" id="IPR013766">
    <property type="entry name" value="Thioredoxin_domain"/>
</dbReference>
<dbReference type="EMBL" id="CAJNOR010000670">
    <property type="protein sequence ID" value="CAF0977574.1"/>
    <property type="molecule type" value="Genomic_DNA"/>
</dbReference>
<evidence type="ECO:0000256" key="12">
    <source>
        <dbReference type="RuleBase" id="RU361130"/>
    </source>
</evidence>
<dbReference type="Pfam" id="PF00085">
    <property type="entry name" value="Thioredoxin"/>
    <property type="match status" value="2"/>
</dbReference>
<keyword evidence="15" id="KW-1185">Reference proteome</keyword>
<keyword evidence="4 12" id="KW-0732">Signal</keyword>
<reference evidence="14" key="1">
    <citation type="submission" date="2021-02" db="EMBL/GenBank/DDBJ databases">
        <authorList>
            <person name="Nowell W R."/>
        </authorList>
    </citation>
    <scope>NUCLEOTIDE SEQUENCE</scope>
</reference>
<accession>A0A814F756</accession>
<evidence type="ECO:0000313" key="14">
    <source>
        <dbReference type="EMBL" id="CAF0977574.1"/>
    </source>
</evidence>
<feature type="disulfide bond" description="Redox-active" evidence="10">
    <location>
        <begin position="49"/>
        <end position="52"/>
    </location>
</feature>
<evidence type="ECO:0000256" key="2">
    <source>
        <dbReference type="ARBA" id="ARBA00004319"/>
    </source>
</evidence>
<evidence type="ECO:0000256" key="10">
    <source>
        <dbReference type="PIRSR" id="PIRSR605792-51"/>
    </source>
</evidence>
<dbReference type="GO" id="GO:0034976">
    <property type="term" value="P:response to endoplasmic reticulum stress"/>
    <property type="evidence" value="ECO:0007669"/>
    <property type="project" value="TreeGrafter"/>
</dbReference>
<dbReference type="PRINTS" id="PR00421">
    <property type="entry name" value="THIOREDOXIN"/>
</dbReference>
<keyword evidence="8 12" id="KW-0413">Isomerase</keyword>
<evidence type="ECO:0000256" key="1">
    <source>
        <dbReference type="ARBA" id="ARBA00001182"/>
    </source>
</evidence>
<keyword evidence="7 10" id="KW-1015">Disulfide bond</keyword>
<dbReference type="PANTHER" id="PTHR18929:SF132">
    <property type="entry name" value="PROTEIN DISULFIDE-ISOMERASE A3"/>
    <property type="match status" value="1"/>
</dbReference>
<proteinExistence type="inferred from homology"/>
<evidence type="ECO:0000256" key="3">
    <source>
        <dbReference type="ARBA" id="ARBA00006347"/>
    </source>
</evidence>
<comment type="subcellular location">
    <subcellularLocation>
        <location evidence="2">Endoplasmic reticulum lumen</location>
    </subcellularLocation>
</comment>
<dbReference type="SUPFAM" id="SSF52833">
    <property type="entry name" value="Thioredoxin-like"/>
    <property type="match status" value="4"/>
</dbReference>
<evidence type="ECO:0000256" key="9">
    <source>
        <dbReference type="ARBA" id="ARBA00023284"/>
    </source>
</evidence>
<dbReference type="NCBIfam" id="TIGR01130">
    <property type="entry name" value="ER_PDI_fam"/>
    <property type="match status" value="1"/>
</dbReference>
<evidence type="ECO:0000259" key="13">
    <source>
        <dbReference type="PROSITE" id="PS51352"/>
    </source>
</evidence>
<dbReference type="CDD" id="cd02961">
    <property type="entry name" value="PDI_a_family"/>
    <property type="match status" value="1"/>
</dbReference>
<dbReference type="InterPro" id="IPR017937">
    <property type="entry name" value="Thioredoxin_CS"/>
</dbReference>
<dbReference type="EC" id="5.3.4.1" evidence="12"/>
<dbReference type="CDD" id="cd02995">
    <property type="entry name" value="PDI_a_PDI_a'_C"/>
    <property type="match status" value="1"/>
</dbReference>
<dbReference type="GO" id="GO:0005788">
    <property type="term" value="C:endoplasmic reticulum lumen"/>
    <property type="evidence" value="ECO:0007669"/>
    <property type="project" value="UniProtKB-SubCell"/>
</dbReference>
<comment type="similarity">
    <text evidence="3 11">Belongs to the protein disulfide isomerase family.</text>
</comment>
<evidence type="ECO:0000256" key="7">
    <source>
        <dbReference type="ARBA" id="ARBA00023157"/>
    </source>
</evidence>
<evidence type="ECO:0000256" key="6">
    <source>
        <dbReference type="ARBA" id="ARBA00022824"/>
    </source>
</evidence>
<dbReference type="AlphaFoldDB" id="A0A814F756"/>
<feature type="domain" description="Thioredoxin" evidence="13">
    <location>
        <begin position="16"/>
        <end position="128"/>
    </location>
</feature>
<dbReference type="Gene3D" id="3.40.30.10">
    <property type="entry name" value="Glutaredoxin"/>
    <property type="match status" value="4"/>
</dbReference>
<dbReference type="InterPro" id="IPR005788">
    <property type="entry name" value="PDI_thioredoxin-like_dom"/>
</dbReference>
<feature type="domain" description="Thioredoxin" evidence="13">
    <location>
        <begin position="344"/>
        <end position="472"/>
    </location>
</feature>
<comment type="catalytic activity">
    <reaction evidence="1 12">
        <text>Catalyzes the rearrangement of -S-S- bonds in proteins.</text>
        <dbReference type="EC" id="5.3.4.1"/>
    </reaction>
</comment>
<dbReference type="PROSITE" id="PS00194">
    <property type="entry name" value="THIOREDOXIN_1"/>
    <property type="match status" value="2"/>
</dbReference>
<evidence type="ECO:0000313" key="15">
    <source>
        <dbReference type="Proteomes" id="UP000663828"/>
    </source>
</evidence>
<dbReference type="FunFam" id="3.40.30.10:FF:000017">
    <property type="entry name" value="Protein disulfide-isomerase A4"/>
    <property type="match status" value="1"/>
</dbReference>
<feature type="signal peptide" evidence="12">
    <location>
        <begin position="1"/>
        <end position="19"/>
    </location>
</feature>
<dbReference type="Proteomes" id="UP000663828">
    <property type="component" value="Unassembled WGS sequence"/>
</dbReference>
<evidence type="ECO:0000256" key="4">
    <source>
        <dbReference type="ARBA" id="ARBA00022729"/>
    </source>
</evidence>
<dbReference type="PANTHER" id="PTHR18929">
    <property type="entry name" value="PROTEIN DISULFIDE ISOMERASE"/>
    <property type="match status" value="1"/>
</dbReference>
<dbReference type="PROSITE" id="PS51352">
    <property type="entry name" value="THIOREDOXIN_2"/>
    <property type="match status" value="2"/>
</dbReference>
<dbReference type="NCBIfam" id="TIGR01126">
    <property type="entry name" value="pdi_dom"/>
    <property type="match status" value="2"/>
</dbReference>
<keyword evidence="6" id="KW-0256">Endoplasmic reticulum</keyword>
<keyword evidence="9 10" id="KW-0676">Redox-active center</keyword>
<dbReference type="InterPro" id="IPR036249">
    <property type="entry name" value="Thioredoxin-like_sf"/>
</dbReference>